<dbReference type="Proteomes" id="UP000277326">
    <property type="component" value="Unassembled WGS sequence"/>
</dbReference>
<reference evidence="1 2" key="1">
    <citation type="journal article" date="2015" name="Stand. Genomic Sci.">
        <title>Genomic Encyclopedia of Bacterial and Archaeal Type Strains, Phase III: the genomes of soil and plant-associated and newly described type strains.</title>
        <authorList>
            <person name="Whitman W.B."/>
            <person name="Woyke T."/>
            <person name="Klenk H.P."/>
            <person name="Zhou Y."/>
            <person name="Lilburn T.G."/>
            <person name="Beck B.J."/>
            <person name="De Vos P."/>
            <person name="Vandamme P."/>
            <person name="Eisen J.A."/>
            <person name="Garrity G."/>
            <person name="Hugenholtz P."/>
            <person name="Kyrpides N.C."/>
        </authorList>
    </citation>
    <scope>NUCLEOTIDE SEQUENCE [LARGE SCALE GENOMIC DNA]</scope>
    <source>
        <strain evidence="1 2">CGMCC 1.10124</strain>
    </source>
</reference>
<dbReference type="OrthoDB" id="304500at2157"/>
<organism evidence="1 2">
    <name type="scientific">Haloplanus aerogenes</name>
    <dbReference type="NCBI Taxonomy" id="660522"/>
    <lineage>
        <taxon>Archaea</taxon>
        <taxon>Methanobacteriati</taxon>
        <taxon>Methanobacteriota</taxon>
        <taxon>Stenosarchaea group</taxon>
        <taxon>Halobacteria</taxon>
        <taxon>Halobacteriales</taxon>
        <taxon>Haloferacaceae</taxon>
        <taxon>Haloplanus</taxon>
    </lineage>
</organism>
<sequence length="180" mass="19419">MRLPDTAFVCDGCRPEVVELTRHWQPREPGTDACGFCDRPADETGVVALASIVDDRVVSQGTYPLCRGCEDVFATFLGDLHASVDLPASWTHTPSATAAVFDRTDDDLRVETTPPTDSDPRLRLLAGSDPIVEAVPRGPPRERAREFVAAFEAFYTDDGDDPRTLGAAVVDGHPGLRAAP</sequence>
<evidence type="ECO:0000313" key="1">
    <source>
        <dbReference type="EMBL" id="RMB23715.1"/>
    </source>
</evidence>
<evidence type="ECO:0000313" key="2">
    <source>
        <dbReference type="Proteomes" id="UP000277326"/>
    </source>
</evidence>
<dbReference type="EMBL" id="REFS01000002">
    <property type="protein sequence ID" value="RMB23715.1"/>
    <property type="molecule type" value="Genomic_DNA"/>
</dbReference>
<dbReference type="GeneID" id="38470456"/>
<dbReference type="RefSeq" id="WP_121919636.1">
    <property type="nucleotide sequence ID" value="NZ_CP034145.1"/>
</dbReference>
<accession>A0A3M0DQ86</accession>
<dbReference type="AlphaFoldDB" id="A0A3M0DQ86"/>
<protein>
    <submittedName>
        <fullName evidence="1">Uncharacterized protein</fullName>
    </submittedName>
</protein>
<gene>
    <name evidence="1" type="ORF">ATH50_0940</name>
</gene>
<proteinExistence type="predicted"/>
<name>A0A3M0DQ86_9EURY</name>
<comment type="caution">
    <text evidence="1">The sequence shown here is derived from an EMBL/GenBank/DDBJ whole genome shotgun (WGS) entry which is preliminary data.</text>
</comment>